<dbReference type="SUPFAM" id="SSF48317">
    <property type="entry name" value="Acid phosphatase/Vanadium-dependent haloperoxidase"/>
    <property type="match status" value="1"/>
</dbReference>
<dbReference type="AlphaFoldDB" id="A0A4Q1DA79"/>
<dbReference type="RefSeq" id="WP_129001418.1">
    <property type="nucleotide sequence ID" value="NZ_SDHZ01000001.1"/>
</dbReference>
<dbReference type="SMART" id="SM00014">
    <property type="entry name" value="acidPPc"/>
    <property type="match status" value="1"/>
</dbReference>
<dbReference type="EMBL" id="SDHZ01000001">
    <property type="protein sequence ID" value="RXK85665.1"/>
    <property type="molecule type" value="Genomic_DNA"/>
</dbReference>
<reference evidence="3 4" key="1">
    <citation type="submission" date="2019-01" db="EMBL/GenBank/DDBJ databases">
        <title>Filimonas sp. strain TTM-71.</title>
        <authorList>
            <person name="Chen W.-M."/>
        </authorList>
    </citation>
    <scope>NUCLEOTIDE SEQUENCE [LARGE SCALE GENOMIC DNA]</scope>
    <source>
        <strain evidence="3 4">TTM-71</strain>
    </source>
</reference>
<dbReference type="PANTHER" id="PTHR14969">
    <property type="entry name" value="SPHINGOSINE-1-PHOSPHATE PHOSPHOHYDROLASE"/>
    <property type="match status" value="1"/>
</dbReference>
<dbReference type="Gene3D" id="1.20.144.10">
    <property type="entry name" value="Phosphatidic acid phosphatase type 2/haloperoxidase"/>
    <property type="match status" value="1"/>
</dbReference>
<gene>
    <name evidence="3" type="ORF">ESB13_02295</name>
</gene>
<dbReference type="PANTHER" id="PTHR14969:SF13">
    <property type="entry name" value="AT30094P"/>
    <property type="match status" value="1"/>
</dbReference>
<organism evidence="3 4">
    <name type="scientific">Filimonas effusa</name>
    <dbReference type="NCBI Taxonomy" id="2508721"/>
    <lineage>
        <taxon>Bacteria</taxon>
        <taxon>Pseudomonadati</taxon>
        <taxon>Bacteroidota</taxon>
        <taxon>Chitinophagia</taxon>
        <taxon>Chitinophagales</taxon>
        <taxon>Chitinophagaceae</taxon>
        <taxon>Filimonas</taxon>
    </lineage>
</organism>
<evidence type="ECO:0000313" key="4">
    <source>
        <dbReference type="Proteomes" id="UP000290545"/>
    </source>
</evidence>
<dbReference type="OrthoDB" id="9789113at2"/>
<dbReference type="InterPro" id="IPR036938">
    <property type="entry name" value="PAP2/HPO_sf"/>
</dbReference>
<keyword evidence="1" id="KW-0472">Membrane</keyword>
<feature type="transmembrane region" description="Helical" evidence="1">
    <location>
        <begin position="35"/>
        <end position="51"/>
    </location>
</feature>
<keyword evidence="4" id="KW-1185">Reference proteome</keyword>
<proteinExistence type="predicted"/>
<evidence type="ECO:0000259" key="2">
    <source>
        <dbReference type="SMART" id="SM00014"/>
    </source>
</evidence>
<keyword evidence="1" id="KW-0812">Transmembrane</keyword>
<evidence type="ECO:0000313" key="3">
    <source>
        <dbReference type="EMBL" id="RXK85665.1"/>
    </source>
</evidence>
<evidence type="ECO:0000256" key="1">
    <source>
        <dbReference type="SAM" id="Phobius"/>
    </source>
</evidence>
<feature type="domain" description="Phosphatidic acid phosphatase type 2/haloperoxidase" evidence="2">
    <location>
        <begin position="60"/>
        <end position="177"/>
    </location>
</feature>
<name>A0A4Q1DA79_9BACT</name>
<dbReference type="Proteomes" id="UP000290545">
    <property type="component" value="Unassembled WGS sequence"/>
</dbReference>
<keyword evidence="1" id="KW-1133">Transmembrane helix</keyword>
<sequence length="192" mass="21954">MLQWWESLDKAAFTAVNGTWSVSWLDGLMLLMRNPLTWIPLYAFMLIWSFVKIKPLFWWFLVLTILTFSITDFGSSSLLKPFFGRLRPCYDPDLQDTIRSLVSCGGRYSLPSSHAANHFGLAMFWFRAVLLVTGKKWNWVWIWAFIIGYAQVYVGKHFPFDILAGATLGMLAGWGVSALFGYFSARNSPVLS</sequence>
<dbReference type="Pfam" id="PF01569">
    <property type="entry name" value="PAP2"/>
    <property type="match status" value="1"/>
</dbReference>
<dbReference type="InterPro" id="IPR000326">
    <property type="entry name" value="PAP2/HPO"/>
</dbReference>
<comment type="caution">
    <text evidence="3">The sequence shown here is derived from an EMBL/GenBank/DDBJ whole genome shotgun (WGS) entry which is preliminary data.</text>
</comment>
<feature type="transmembrane region" description="Helical" evidence="1">
    <location>
        <begin position="162"/>
        <end position="183"/>
    </location>
</feature>
<protein>
    <submittedName>
        <fullName evidence="3">Phosphatase PAP2 family protein</fullName>
    </submittedName>
</protein>
<feature type="transmembrane region" description="Helical" evidence="1">
    <location>
        <begin position="139"/>
        <end position="155"/>
    </location>
</feature>
<accession>A0A4Q1DA79</accession>
<feature type="transmembrane region" description="Helical" evidence="1">
    <location>
        <begin position="57"/>
        <end position="79"/>
    </location>
</feature>